<dbReference type="InterPro" id="IPR036259">
    <property type="entry name" value="MFS_trans_sf"/>
</dbReference>
<evidence type="ECO:0000259" key="7">
    <source>
        <dbReference type="PROSITE" id="PS50850"/>
    </source>
</evidence>
<dbReference type="Gene3D" id="1.20.1250.20">
    <property type="entry name" value="MFS general substrate transporter like domains"/>
    <property type="match status" value="2"/>
</dbReference>
<evidence type="ECO:0000256" key="6">
    <source>
        <dbReference type="ARBA" id="ARBA00023136"/>
    </source>
</evidence>
<keyword evidence="6" id="KW-0472">Membrane</keyword>
<dbReference type="Proteomes" id="UP000246303">
    <property type="component" value="Unassembled WGS sequence"/>
</dbReference>
<comment type="subcellular location">
    <subcellularLocation>
        <location evidence="1">Cell membrane</location>
        <topology evidence="1">Multi-pass membrane protein</topology>
    </subcellularLocation>
</comment>
<keyword evidence="4" id="KW-0812">Transmembrane</keyword>
<dbReference type="Pfam" id="PF07690">
    <property type="entry name" value="MFS_1"/>
    <property type="match status" value="1"/>
</dbReference>
<evidence type="ECO:0000313" key="9">
    <source>
        <dbReference type="Proteomes" id="UP000246303"/>
    </source>
</evidence>
<dbReference type="InterPro" id="IPR050171">
    <property type="entry name" value="MFS_Transporters"/>
</dbReference>
<dbReference type="PANTHER" id="PTHR23517:SF2">
    <property type="entry name" value="MULTIDRUG RESISTANCE PROTEIN MDTH"/>
    <property type="match status" value="1"/>
</dbReference>
<reference evidence="8 9" key="1">
    <citation type="submission" date="2018-05" db="EMBL/GenBank/DDBJ databases">
        <title>Genetic diversity of glacier-inhabiting Cryobacterium bacteria in China and description of Cryobacterium mengkeensis sp. nov. and Arthrobacter glacialis sp. nov.</title>
        <authorList>
            <person name="Liu Q."/>
            <person name="Xin Y.-H."/>
        </authorList>
    </citation>
    <scope>NUCLEOTIDE SEQUENCE [LARGE SCALE GENOMIC DNA]</scope>
    <source>
        <strain evidence="8 9">GP3</strain>
    </source>
</reference>
<evidence type="ECO:0000256" key="4">
    <source>
        <dbReference type="ARBA" id="ARBA00022692"/>
    </source>
</evidence>
<gene>
    <name evidence="8" type="ORF">CVS29_05860</name>
</gene>
<feature type="domain" description="Major facilitator superfamily (MFS) profile" evidence="7">
    <location>
        <begin position="15"/>
        <end position="404"/>
    </location>
</feature>
<keyword evidence="3" id="KW-1003">Cell membrane</keyword>
<dbReference type="GO" id="GO:0022857">
    <property type="term" value="F:transmembrane transporter activity"/>
    <property type="evidence" value="ECO:0007669"/>
    <property type="project" value="InterPro"/>
</dbReference>
<sequence>MSKRTNPEGFSLRSIAIPAFGPSLLFGIGEGAILPVIPLSSIGMGSSLAGAALVVSLIGIGSLVSNIPASILTARFGERVGMLGAALLSLSAMLICVFAQELWLFAAGVFLIGAAAAVFNLARQSYLTEAVPPMLRARAMSTLGGIGRIGLFAGPFIGALVIHLVGLSGAYWVAAVAVAAAGGVAWGLPDLVSPASTAPGGTAPGSAARRGPQPTVASLLVAHRRVFFTVGIGVLLVSAVRSSRQVVLPLWADSLGLNPATTSLIYGLSGAIDMLVFYPAGKIMDKKGRAAVAVPSMVLMGLALLLMPLTTGAATLMLAGLLIGFGNGIGSGLVMTLGADYSPRRGRARFLGIWRFLADSGGSAGPAILAGLTAAVSLSFGIAASGLLGLAAAAVLWYWIPRNKDAISPE</sequence>
<evidence type="ECO:0000256" key="5">
    <source>
        <dbReference type="ARBA" id="ARBA00022989"/>
    </source>
</evidence>
<dbReference type="InterPro" id="IPR011701">
    <property type="entry name" value="MFS"/>
</dbReference>
<name>A0A2V3DSK2_9MICC</name>
<dbReference type="SUPFAM" id="SSF103473">
    <property type="entry name" value="MFS general substrate transporter"/>
    <property type="match status" value="1"/>
</dbReference>
<accession>A0A2V3DSK2</accession>
<evidence type="ECO:0000256" key="2">
    <source>
        <dbReference type="ARBA" id="ARBA00022448"/>
    </source>
</evidence>
<keyword evidence="2" id="KW-0813">Transport</keyword>
<keyword evidence="9" id="KW-1185">Reference proteome</keyword>
<dbReference type="GO" id="GO:0005886">
    <property type="term" value="C:plasma membrane"/>
    <property type="evidence" value="ECO:0007669"/>
    <property type="project" value="UniProtKB-SubCell"/>
</dbReference>
<dbReference type="PROSITE" id="PS50850">
    <property type="entry name" value="MFS"/>
    <property type="match status" value="1"/>
</dbReference>
<dbReference type="PANTHER" id="PTHR23517">
    <property type="entry name" value="RESISTANCE PROTEIN MDTM, PUTATIVE-RELATED-RELATED"/>
    <property type="match status" value="1"/>
</dbReference>
<dbReference type="RefSeq" id="WP_110105419.1">
    <property type="nucleotide sequence ID" value="NZ_JACBZZ010000001.1"/>
</dbReference>
<protein>
    <submittedName>
        <fullName evidence="8">MFS transporter</fullName>
    </submittedName>
</protein>
<dbReference type="OrthoDB" id="3285241at2"/>
<evidence type="ECO:0000313" key="8">
    <source>
        <dbReference type="EMBL" id="PXA66225.1"/>
    </source>
</evidence>
<dbReference type="InterPro" id="IPR020846">
    <property type="entry name" value="MFS_dom"/>
</dbReference>
<organism evidence="8 9">
    <name type="scientific">Arthrobacter psychrochitiniphilus</name>
    <dbReference type="NCBI Taxonomy" id="291045"/>
    <lineage>
        <taxon>Bacteria</taxon>
        <taxon>Bacillati</taxon>
        <taxon>Actinomycetota</taxon>
        <taxon>Actinomycetes</taxon>
        <taxon>Micrococcales</taxon>
        <taxon>Micrococcaceae</taxon>
        <taxon>Arthrobacter</taxon>
    </lineage>
</organism>
<proteinExistence type="predicted"/>
<dbReference type="AlphaFoldDB" id="A0A2V3DSK2"/>
<evidence type="ECO:0000256" key="1">
    <source>
        <dbReference type="ARBA" id="ARBA00004651"/>
    </source>
</evidence>
<keyword evidence="5" id="KW-1133">Transmembrane helix</keyword>
<dbReference type="EMBL" id="QHLZ01000003">
    <property type="protein sequence ID" value="PXA66225.1"/>
    <property type="molecule type" value="Genomic_DNA"/>
</dbReference>
<comment type="caution">
    <text evidence="8">The sequence shown here is derived from an EMBL/GenBank/DDBJ whole genome shotgun (WGS) entry which is preliminary data.</text>
</comment>
<evidence type="ECO:0000256" key="3">
    <source>
        <dbReference type="ARBA" id="ARBA00022475"/>
    </source>
</evidence>